<evidence type="ECO:0000313" key="2">
    <source>
        <dbReference type="EMBL" id="WQQ27591.1"/>
    </source>
</evidence>
<dbReference type="EMBL" id="CP141059">
    <property type="protein sequence ID" value="WQQ27591.1"/>
    <property type="molecule type" value="Genomic_DNA"/>
</dbReference>
<keyword evidence="3" id="KW-1185">Reference proteome</keyword>
<feature type="transmembrane region" description="Helical" evidence="1">
    <location>
        <begin position="52"/>
        <end position="69"/>
    </location>
</feature>
<evidence type="ECO:0000256" key="1">
    <source>
        <dbReference type="SAM" id="Phobius"/>
    </source>
</evidence>
<accession>A0ABZ0ZUI2</accession>
<protein>
    <submittedName>
        <fullName evidence="2">Ferric reductase</fullName>
    </submittedName>
</protein>
<dbReference type="Proteomes" id="UP001327225">
    <property type="component" value="Chromosome"/>
</dbReference>
<feature type="transmembrane region" description="Helical" evidence="1">
    <location>
        <begin position="91"/>
        <end position="112"/>
    </location>
</feature>
<dbReference type="RefSeq" id="WP_322456602.1">
    <property type="nucleotide sequence ID" value="NZ_CP141059.1"/>
</dbReference>
<reference evidence="3" key="1">
    <citation type="submission" date="2023-12" db="EMBL/GenBank/DDBJ databases">
        <title>Novel species in genus Nocardioides.</title>
        <authorList>
            <person name="Zhou H."/>
        </authorList>
    </citation>
    <scope>NUCLEOTIDE SEQUENCE [LARGE SCALE GENOMIC DNA]</scope>
    <source>
        <strain evidence="3">HM61</strain>
    </source>
</reference>
<name>A0ABZ0ZUI2_9ACTN</name>
<sequence length="183" mass="19389">MSDAMLWFLNRGTGFVLLGVLTATVVLGVLAVRGRAGSLLPAFVSRSLHRNLSLFAAVLLVAHILTAVLDEFVDIRWWHAFVPYGAAYEPLWLGVGTLATDLILAVLVTTAVRARLGLSAWQRVHQLAYLAWALGLVHGLMIGTDSGETWALIGYSAAAFVVAVAVLVRLASASAPGTEGEPA</sequence>
<keyword evidence="1" id="KW-0472">Membrane</keyword>
<feature type="transmembrane region" description="Helical" evidence="1">
    <location>
        <begin position="12"/>
        <end position="32"/>
    </location>
</feature>
<evidence type="ECO:0000313" key="3">
    <source>
        <dbReference type="Proteomes" id="UP001327225"/>
    </source>
</evidence>
<organism evidence="2 3">
    <name type="scientific">Nocardioides bizhenqiangii</name>
    <dbReference type="NCBI Taxonomy" id="3095076"/>
    <lineage>
        <taxon>Bacteria</taxon>
        <taxon>Bacillati</taxon>
        <taxon>Actinomycetota</taxon>
        <taxon>Actinomycetes</taxon>
        <taxon>Propionibacteriales</taxon>
        <taxon>Nocardioidaceae</taxon>
        <taxon>Nocardioides</taxon>
    </lineage>
</organism>
<proteinExistence type="predicted"/>
<keyword evidence="1" id="KW-1133">Transmembrane helix</keyword>
<keyword evidence="1" id="KW-0812">Transmembrane</keyword>
<gene>
    <name evidence="2" type="ORF">SHK19_04995</name>
</gene>
<feature type="transmembrane region" description="Helical" evidence="1">
    <location>
        <begin position="124"/>
        <end position="143"/>
    </location>
</feature>
<feature type="transmembrane region" description="Helical" evidence="1">
    <location>
        <begin position="149"/>
        <end position="168"/>
    </location>
</feature>